<dbReference type="PROSITE" id="PS00622">
    <property type="entry name" value="HTH_LUXR_1"/>
    <property type="match status" value="1"/>
</dbReference>
<dbReference type="InterPro" id="IPR036388">
    <property type="entry name" value="WH-like_DNA-bd_sf"/>
</dbReference>
<dbReference type="PANTHER" id="PTHR16305">
    <property type="entry name" value="TESTICULAR SOLUBLE ADENYLYL CYCLASE"/>
    <property type="match status" value="1"/>
</dbReference>
<dbReference type="SUPFAM" id="SSF46894">
    <property type="entry name" value="C-terminal effector domain of the bipartite response regulators"/>
    <property type="match status" value="1"/>
</dbReference>
<dbReference type="EMBL" id="CP038266">
    <property type="protein sequence ID" value="QBR88396.1"/>
    <property type="molecule type" value="Genomic_DNA"/>
</dbReference>
<dbReference type="SUPFAM" id="SSF48452">
    <property type="entry name" value="TPR-like"/>
    <property type="match status" value="1"/>
</dbReference>
<evidence type="ECO:0000313" key="4">
    <source>
        <dbReference type="EMBL" id="QBR88396.1"/>
    </source>
</evidence>
<evidence type="ECO:0000256" key="2">
    <source>
        <dbReference type="ARBA" id="ARBA00022840"/>
    </source>
</evidence>
<reference evidence="4 5" key="1">
    <citation type="submission" date="2019-03" db="EMBL/GenBank/DDBJ databases">
        <authorList>
            <person name="Dong K."/>
        </authorList>
    </citation>
    <scope>NUCLEOTIDE SEQUENCE [LARGE SCALE GENOMIC DNA]</scope>
    <source>
        <strain evidence="5">dk512</strain>
    </source>
</reference>
<name>A0ABX5SQH1_9MICO</name>
<dbReference type="SMART" id="SM00421">
    <property type="entry name" value="HTH_LUXR"/>
    <property type="match status" value="1"/>
</dbReference>
<gene>
    <name evidence="4" type="ORF">E4K62_06665</name>
</gene>
<feature type="domain" description="HTH luxR-type" evidence="3">
    <location>
        <begin position="848"/>
        <end position="910"/>
    </location>
</feature>
<evidence type="ECO:0000256" key="1">
    <source>
        <dbReference type="ARBA" id="ARBA00022741"/>
    </source>
</evidence>
<dbReference type="InterPro" id="IPR011990">
    <property type="entry name" value="TPR-like_helical_dom_sf"/>
</dbReference>
<evidence type="ECO:0000259" key="3">
    <source>
        <dbReference type="PROSITE" id="PS50043"/>
    </source>
</evidence>
<sequence>MRLFGRQEERARVEGVLAEAQAGRGGVLVARGEAGIGKSTLLDYAGAVAEPSGFRVVRAIGMESERQFAYAALHQLCAPLLEHVAALAEPQHDALAIAFGTKAGSPPDRFLVGLAVLNLLAESADERPLLCLIDDAQWLDQASAEVIAFAARRVYAERLALLIAARDSDHGESAPFDGLPALTLGGLGESDARALLAAEIRIPIDDAVRDRVVAEAHGNPLALLELPRNSRPEILASGFGARERPSVARRMEEAFLQRSAALPGETQGLLLVAAAEPTGEVALLFRAASHLGIPRSAAAPAENAGLFRIDSAVRFRHPLVRSAVYAAATPSERRRAHEALAAAGDARIDPDRHAWHRGQAALGPDQDVADELERAGHRSLARGGMAAAAAFLQRAAELTPEPALRTQRATLAAQAKYEAGAADEALTLLALAAQGPLSPFEAARLILFRAHTTFYLAQGNDVPLEFLDAARALTPLEPRMARESFLFALNAAIIIGGDVRGAAEAARAAPRAPEPPRPLDLLLDGLVSIYTEGYTAGVSRLRAALTSFCDEELDRDAVGQTDSDRWLWLANRTALALFDDDLMHDLAVRNVAITRKAGALATLRAALVSHSVALALSGDFTGAEAIVAEAAAIARATGAASLRYGDLILASWRGRTAETTALHRESVRGREEGRGAEVTLAHYALAVLHNATGEFLPALTAAQRAVESDELAVVSLALPELVEAAARSGRLDQARAAADELGVRAQASGTHWARGLAAGAQALIAQDSDAEGHYREAIEQLTGSRAAGHLARTHLVYGEWLRREGRRRDAREQLRTAHDMLTDMSAAGFAERAAKELRATGEHPRARASAPGVVLTEQELHIARLVATGATSREVAATLFLSPRTIEAHLRSIFRKLGITSRRHLKELQL</sequence>
<dbReference type="SUPFAM" id="SSF52540">
    <property type="entry name" value="P-loop containing nucleoside triphosphate hydrolases"/>
    <property type="match status" value="1"/>
</dbReference>
<dbReference type="InterPro" id="IPR000792">
    <property type="entry name" value="Tscrpt_reg_LuxR_C"/>
</dbReference>
<dbReference type="PANTHER" id="PTHR16305:SF35">
    <property type="entry name" value="TRANSCRIPTIONAL ACTIVATOR DOMAIN"/>
    <property type="match status" value="1"/>
</dbReference>
<proteinExistence type="predicted"/>
<keyword evidence="1" id="KW-0547">Nucleotide-binding</keyword>
<keyword evidence="5" id="KW-1185">Reference proteome</keyword>
<dbReference type="Pfam" id="PF13191">
    <property type="entry name" value="AAA_16"/>
    <property type="match status" value="1"/>
</dbReference>
<dbReference type="PROSITE" id="PS50043">
    <property type="entry name" value="HTH_LUXR_2"/>
    <property type="match status" value="1"/>
</dbReference>
<dbReference type="CDD" id="cd06170">
    <property type="entry name" value="LuxR_C_like"/>
    <property type="match status" value="1"/>
</dbReference>
<dbReference type="InterPro" id="IPR027417">
    <property type="entry name" value="P-loop_NTPase"/>
</dbReference>
<dbReference type="InterPro" id="IPR041664">
    <property type="entry name" value="AAA_16"/>
</dbReference>
<dbReference type="Gene3D" id="1.10.10.10">
    <property type="entry name" value="Winged helix-like DNA-binding domain superfamily/Winged helix DNA-binding domain"/>
    <property type="match status" value="1"/>
</dbReference>
<dbReference type="PRINTS" id="PR00038">
    <property type="entry name" value="HTHLUXR"/>
</dbReference>
<dbReference type="InterPro" id="IPR016032">
    <property type="entry name" value="Sig_transdc_resp-reg_C-effctor"/>
</dbReference>
<dbReference type="Proteomes" id="UP000295748">
    <property type="component" value="Chromosome"/>
</dbReference>
<dbReference type="RefSeq" id="WP_135065193.1">
    <property type="nucleotide sequence ID" value="NZ_CP038266.1"/>
</dbReference>
<keyword evidence="2" id="KW-0067">ATP-binding</keyword>
<dbReference type="Pfam" id="PF00196">
    <property type="entry name" value="GerE"/>
    <property type="match status" value="1"/>
</dbReference>
<evidence type="ECO:0000313" key="5">
    <source>
        <dbReference type="Proteomes" id="UP000295748"/>
    </source>
</evidence>
<protein>
    <submittedName>
        <fullName evidence="4">Helix-turn-helix transcriptional regulator</fullName>
    </submittedName>
</protein>
<organism evidence="4 5">
    <name type="scientific">Microbacterium wangchenii</name>
    <dbReference type="NCBI Taxonomy" id="2541726"/>
    <lineage>
        <taxon>Bacteria</taxon>
        <taxon>Bacillati</taxon>
        <taxon>Actinomycetota</taxon>
        <taxon>Actinomycetes</taxon>
        <taxon>Micrococcales</taxon>
        <taxon>Microbacteriaceae</taxon>
        <taxon>Microbacterium</taxon>
    </lineage>
</organism>
<accession>A0ABX5SQH1</accession>